<organism evidence="9 10">
    <name type="scientific">Spirosoma linguale (strain ATCC 33905 / DSM 74 / LMG 10896 / Claus 1)</name>
    <dbReference type="NCBI Taxonomy" id="504472"/>
    <lineage>
        <taxon>Bacteria</taxon>
        <taxon>Pseudomonadati</taxon>
        <taxon>Bacteroidota</taxon>
        <taxon>Cytophagia</taxon>
        <taxon>Cytophagales</taxon>
        <taxon>Cytophagaceae</taxon>
        <taxon>Spirosoma</taxon>
    </lineage>
</organism>
<evidence type="ECO:0000256" key="1">
    <source>
        <dbReference type="ARBA" id="ARBA00022670"/>
    </source>
</evidence>
<dbReference type="InterPro" id="IPR001915">
    <property type="entry name" value="Peptidase_M48"/>
</dbReference>
<dbReference type="GO" id="GO:0016020">
    <property type="term" value="C:membrane"/>
    <property type="evidence" value="ECO:0007669"/>
    <property type="project" value="TreeGrafter"/>
</dbReference>
<keyword evidence="4 6" id="KW-0862">Zinc</keyword>
<dbReference type="CDD" id="cd07334">
    <property type="entry name" value="M48C_loiP_like"/>
    <property type="match status" value="1"/>
</dbReference>
<reference evidence="9 10" key="1">
    <citation type="journal article" date="2010" name="Stand. Genomic Sci.">
        <title>Complete genome sequence of Spirosoma linguale type strain (1).</title>
        <authorList>
            <person name="Lail K."/>
            <person name="Sikorski J."/>
            <person name="Saunders E."/>
            <person name="Lapidus A."/>
            <person name="Glavina Del Rio T."/>
            <person name="Copeland A."/>
            <person name="Tice H."/>
            <person name="Cheng J.-F."/>
            <person name="Lucas S."/>
            <person name="Nolan M."/>
            <person name="Bruce D."/>
            <person name="Goodwin L."/>
            <person name="Pitluck S."/>
            <person name="Ivanova N."/>
            <person name="Mavromatis K."/>
            <person name="Ovchinnikova G."/>
            <person name="Pati A."/>
            <person name="Chen A."/>
            <person name="Palaniappan K."/>
            <person name="Land M."/>
            <person name="Hauser L."/>
            <person name="Chang Y.-J."/>
            <person name="Jeffries C.D."/>
            <person name="Chain P."/>
            <person name="Brettin T."/>
            <person name="Detter J.C."/>
            <person name="Schuetze A."/>
            <person name="Rohde M."/>
            <person name="Tindall B.J."/>
            <person name="Goeker M."/>
            <person name="Bristow J."/>
            <person name="Eisen J.A."/>
            <person name="Markowitz V."/>
            <person name="Hugenholtz P."/>
            <person name="Kyrpides N.C."/>
            <person name="Klenk H.-P."/>
            <person name="Chen F."/>
        </authorList>
    </citation>
    <scope>NUCLEOTIDE SEQUENCE [LARGE SCALE GENOMIC DNA]</scope>
    <source>
        <strain evidence="10">ATCC 33905 / DSM 74 / LMG 10896 / Claus 1</strain>
    </source>
</reference>
<dbReference type="eggNOG" id="COG0501">
    <property type="taxonomic scope" value="Bacteria"/>
</dbReference>
<evidence type="ECO:0000256" key="6">
    <source>
        <dbReference type="RuleBase" id="RU003983"/>
    </source>
</evidence>
<dbReference type="GO" id="GO:0046872">
    <property type="term" value="F:metal ion binding"/>
    <property type="evidence" value="ECO:0007669"/>
    <property type="project" value="UniProtKB-KW"/>
</dbReference>
<feature type="chain" id="PRO_5003034698" evidence="7">
    <location>
        <begin position="21"/>
        <end position="256"/>
    </location>
</feature>
<evidence type="ECO:0000313" key="10">
    <source>
        <dbReference type="Proteomes" id="UP000002028"/>
    </source>
</evidence>
<evidence type="ECO:0000256" key="3">
    <source>
        <dbReference type="ARBA" id="ARBA00022801"/>
    </source>
</evidence>
<gene>
    <name evidence="9" type="ordered locus">Slin_0489</name>
</gene>
<keyword evidence="3 6" id="KW-0378">Hydrolase</keyword>
<evidence type="ECO:0000256" key="5">
    <source>
        <dbReference type="ARBA" id="ARBA00023049"/>
    </source>
</evidence>
<evidence type="ECO:0000256" key="7">
    <source>
        <dbReference type="SAM" id="SignalP"/>
    </source>
</evidence>
<keyword evidence="2" id="KW-0479">Metal-binding</keyword>
<comment type="cofactor">
    <cofactor evidence="6">
        <name>Zn(2+)</name>
        <dbReference type="ChEBI" id="CHEBI:29105"/>
    </cofactor>
    <text evidence="6">Binds 1 zinc ion per subunit.</text>
</comment>
<dbReference type="EMBL" id="CP001769">
    <property type="protein sequence ID" value="ADB36553.1"/>
    <property type="molecule type" value="Genomic_DNA"/>
</dbReference>
<comment type="similarity">
    <text evidence="6">Belongs to the peptidase M48 family.</text>
</comment>
<sequence length="256" mass="27768">MKYITSLFFVLALASGVSRAQTTTNPSLMQALMEAVSSATLSDAQVAEVSRQAIKEMDAKNPVADANDPYTLRLNKIVSRHQTIGGLPLNFKVYKVPDVNAFATADGSVRVFKGLMDLMTDNELLAVMGHEIGHVINHDTKDAMKRGLKTSALRDALASGSGTVGKLAQSQLAGVANYLWEAKFSREQETEADDFSYNFLKKNGYSVMALATSFEKLAKQGGGQGGRIASLISTHPDSKVRAQRVRDRAKRDGLLR</sequence>
<name>D2QF76_SPILD</name>
<keyword evidence="1 6" id="KW-0645">Protease</keyword>
<dbReference type="PANTHER" id="PTHR22726">
    <property type="entry name" value="METALLOENDOPEPTIDASE OMA1"/>
    <property type="match status" value="1"/>
</dbReference>
<evidence type="ECO:0000256" key="2">
    <source>
        <dbReference type="ARBA" id="ARBA00022723"/>
    </source>
</evidence>
<proteinExistence type="inferred from homology"/>
<dbReference type="HOGENOM" id="CLU_074068_0_1_10"/>
<evidence type="ECO:0000256" key="4">
    <source>
        <dbReference type="ARBA" id="ARBA00022833"/>
    </source>
</evidence>
<dbReference type="AlphaFoldDB" id="D2QF76"/>
<dbReference type="GO" id="GO:0004222">
    <property type="term" value="F:metalloendopeptidase activity"/>
    <property type="evidence" value="ECO:0007669"/>
    <property type="project" value="InterPro"/>
</dbReference>
<dbReference type="RefSeq" id="WP_012925105.1">
    <property type="nucleotide sequence ID" value="NC_013730.1"/>
</dbReference>
<keyword evidence="5 6" id="KW-0482">Metalloprotease</keyword>
<dbReference type="Pfam" id="PF01435">
    <property type="entry name" value="Peptidase_M48"/>
    <property type="match status" value="1"/>
</dbReference>
<evidence type="ECO:0000313" key="9">
    <source>
        <dbReference type="EMBL" id="ADB36553.1"/>
    </source>
</evidence>
<protein>
    <submittedName>
        <fullName evidence="9">Peptidase M48 Ste24p</fullName>
    </submittedName>
</protein>
<keyword evidence="7" id="KW-0732">Signal</keyword>
<dbReference type="STRING" id="504472.Slin_0489"/>
<dbReference type="InterPro" id="IPR051156">
    <property type="entry name" value="Mito/Outer_Membr_Metalloprot"/>
</dbReference>
<dbReference type="Gene3D" id="3.30.2010.10">
    <property type="entry name" value="Metalloproteases ('zincins'), catalytic domain"/>
    <property type="match status" value="1"/>
</dbReference>
<accession>D2QF76</accession>
<dbReference type="MEROPS" id="M48.022"/>
<dbReference type="KEGG" id="sli:Slin_0489"/>
<feature type="domain" description="Peptidase M48" evidence="8">
    <location>
        <begin position="91"/>
        <end position="248"/>
    </location>
</feature>
<dbReference type="Proteomes" id="UP000002028">
    <property type="component" value="Chromosome"/>
</dbReference>
<evidence type="ECO:0000259" key="8">
    <source>
        <dbReference type="Pfam" id="PF01435"/>
    </source>
</evidence>
<feature type="signal peptide" evidence="7">
    <location>
        <begin position="1"/>
        <end position="20"/>
    </location>
</feature>
<keyword evidence="10" id="KW-1185">Reference proteome</keyword>
<dbReference type="PANTHER" id="PTHR22726:SF8">
    <property type="entry name" value="METALLOPROTEASE YCAL"/>
    <property type="match status" value="1"/>
</dbReference>
<dbReference type="GO" id="GO:0051603">
    <property type="term" value="P:proteolysis involved in protein catabolic process"/>
    <property type="evidence" value="ECO:0007669"/>
    <property type="project" value="TreeGrafter"/>
</dbReference>